<accession>A0A6J5XNN0</accession>
<dbReference type="SUPFAM" id="SSF52540">
    <property type="entry name" value="P-loop containing nucleoside triphosphate hydrolases"/>
    <property type="match status" value="1"/>
</dbReference>
<dbReference type="InterPro" id="IPR027417">
    <property type="entry name" value="P-loop_NTPase"/>
</dbReference>
<dbReference type="OrthoDB" id="196131at2759"/>
<feature type="domain" description="Helicase C-terminal" evidence="2">
    <location>
        <begin position="36"/>
        <end position="103"/>
    </location>
</feature>
<dbReference type="Proteomes" id="UP000507245">
    <property type="component" value="Unassembled WGS sequence"/>
</dbReference>
<evidence type="ECO:0000256" key="1">
    <source>
        <dbReference type="ARBA" id="ARBA00022884"/>
    </source>
</evidence>
<dbReference type="Pfam" id="PF00271">
    <property type="entry name" value="Helicase_C"/>
    <property type="match status" value="1"/>
</dbReference>
<gene>
    <name evidence="3" type="ORF">ORAREDHAP_LOCUS39170</name>
</gene>
<sequence length="230" mass="26698">MRPRFIRPVKFIKTRHSNCLRSWLLGPPAMTTGNKLVKLLEDIMDDIRILIFMDTKKGCDQITRQLRMNGWPALSIHGDKSQVERDWVLSKFKANDCNRCCCSWSSLWFTAMQFTETAMQFVVHCTAGSFSYDFFPKRVLNPSIVVVAGRRFWSSLVARRRFRFWGNRLELLKERMKNRLRSLVVFDDGRTNGLLVFDDRWWSSMIVGGLEVSGGEVEEVSGGEVETSRE</sequence>
<keyword evidence="1" id="KW-0694">RNA-binding</keyword>
<dbReference type="Gene3D" id="3.40.50.300">
    <property type="entry name" value="P-loop containing nucleotide triphosphate hydrolases"/>
    <property type="match status" value="1"/>
</dbReference>
<dbReference type="AlphaFoldDB" id="A0A6J5XNN0"/>
<name>A0A6J5XNN0_PRUAR</name>
<keyword evidence="4" id="KW-1185">Reference proteome</keyword>
<evidence type="ECO:0000313" key="4">
    <source>
        <dbReference type="Proteomes" id="UP000507245"/>
    </source>
</evidence>
<dbReference type="EMBL" id="CAEKKB010000006">
    <property type="protein sequence ID" value="CAB4314691.1"/>
    <property type="molecule type" value="Genomic_DNA"/>
</dbReference>
<evidence type="ECO:0000259" key="2">
    <source>
        <dbReference type="Pfam" id="PF00271"/>
    </source>
</evidence>
<organism evidence="3 4">
    <name type="scientific">Prunus armeniaca</name>
    <name type="common">Apricot</name>
    <name type="synonym">Armeniaca vulgaris</name>
    <dbReference type="NCBI Taxonomy" id="36596"/>
    <lineage>
        <taxon>Eukaryota</taxon>
        <taxon>Viridiplantae</taxon>
        <taxon>Streptophyta</taxon>
        <taxon>Embryophyta</taxon>
        <taxon>Tracheophyta</taxon>
        <taxon>Spermatophyta</taxon>
        <taxon>Magnoliopsida</taxon>
        <taxon>eudicotyledons</taxon>
        <taxon>Gunneridae</taxon>
        <taxon>Pentapetalae</taxon>
        <taxon>rosids</taxon>
        <taxon>fabids</taxon>
        <taxon>Rosales</taxon>
        <taxon>Rosaceae</taxon>
        <taxon>Amygdaloideae</taxon>
        <taxon>Amygdaleae</taxon>
        <taxon>Prunus</taxon>
    </lineage>
</organism>
<reference evidence="4" key="1">
    <citation type="journal article" date="2020" name="Genome Biol.">
        <title>Gamete binning: chromosome-level and haplotype-resolved genome assembly enabled by high-throughput single-cell sequencing of gamete genomes.</title>
        <authorList>
            <person name="Campoy J.A."/>
            <person name="Sun H."/>
            <person name="Goel M."/>
            <person name="Jiao W.-B."/>
            <person name="Folz-Donahue K."/>
            <person name="Wang N."/>
            <person name="Rubio M."/>
            <person name="Liu C."/>
            <person name="Kukat C."/>
            <person name="Ruiz D."/>
            <person name="Huettel B."/>
            <person name="Schneeberger K."/>
        </authorList>
    </citation>
    <scope>NUCLEOTIDE SEQUENCE [LARGE SCALE GENOMIC DNA]</scope>
    <source>
        <strain evidence="4">cv. Rojo Pasion</strain>
    </source>
</reference>
<dbReference type="InterPro" id="IPR001650">
    <property type="entry name" value="Helicase_C-like"/>
</dbReference>
<dbReference type="PANTHER" id="PTHR47958">
    <property type="entry name" value="ATP-DEPENDENT RNA HELICASE DBP3"/>
    <property type="match status" value="1"/>
</dbReference>
<dbReference type="GO" id="GO:0003723">
    <property type="term" value="F:RNA binding"/>
    <property type="evidence" value="ECO:0007669"/>
    <property type="project" value="UniProtKB-KW"/>
</dbReference>
<evidence type="ECO:0000313" key="3">
    <source>
        <dbReference type="EMBL" id="CAB4314691.1"/>
    </source>
</evidence>
<proteinExistence type="predicted"/>
<protein>
    <recommendedName>
        <fullName evidence="2">Helicase C-terminal domain-containing protein</fullName>
    </recommendedName>
</protein>